<dbReference type="GO" id="GO:0005634">
    <property type="term" value="C:nucleus"/>
    <property type="evidence" value="ECO:0007669"/>
    <property type="project" value="TreeGrafter"/>
</dbReference>
<proteinExistence type="inferred from homology"/>
<organism evidence="4 5">
    <name type="scientific">Trichogramma brassicae</name>
    <dbReference type="NCBI Taxonomy" id="86971"/>
    <lineage>
        <taxon>Eukaryota</taxon>
        <taxon>Metazoa</taxon>
        <taxon>Ecdysozoa</taxon>
        <taxon>Arthropoda</taxon>
        <taxon>Hexapoda</taxon>
        <taxon>Insecta</taxon>
        <taxon>Pterygota</taxon>
        <taxon>Neoptera</taxon>
        <taxon>Endopterygota</taxon>
        <taxon>Hymenoptera</taxon>
        <taxon>Apocrita</taxon>
        <taxon>Proctotrupomorpha</taxon>
        <taxon>Chalcidoidea</taxon>
        <taxon>Trichogrammatidae</taxon>
        <taxon>Trichogramma</taxon>
    </lineage>
</organism>
<protein>
    <recommendedName>
        <fullName evidence="2">Protein BCCIP homolog</fullName>
    </recommendedName>
</protein>
<dbReference type="EMBL" id="CADCXV010000647">
    <property type="protein sequence ID" value="CAB0031592.1"/>
    <property type="molecule type" value="Genomic_DNA"/>
</dbReference>
<evidence type="ECO:0000313" key="4">
    <source>
        <dbReference type="EMBL" id="CAB0031592.1"/>
    </source>
</evidence>
<dbReference type="PIRSF" id="PIRSF028983">
    <property type="entry name" value="BCP1"/>
    <property type="match status" value="1"/>
</dbReference>
<gene>
    <name evidence="4" type="ORF">TBRA_LOCUS3559</name>
</gene>
<reference evidence="4 5" key="1">
    <citation type="submission" date="2020-02" db="EMBL/GenBank/DDBJ databases">
        <authorList>
            <person name="Ferguson B K."/>
        </authorList>
    </citation>
    <scope>NUCLEOTIDE SEQUENCE [LARGE SCALE GENOMIC DNA]</scope>
</reference>
<comment type="similarity">
    <text evidence="1 2">Belongs to the BCP1 family.</text>
</comment>
<keyword evidence="5" id="KW-1185">Reference proteome</keyword>
<dbReference type="Pfam" id="PF13862">
    <property type="entry name" value="BCCIP"/>
    <property type="match status" value="1"/>
</dbReference>
<sequence>MSAPKRREIEYEEESDSSSELSENAEMEAEDIEDEDENEEGEVMVDFEGRNPIDSDFHGIKNLLQQLFLKAHIDLSGLTNYIISQNFIGSVVTQSMDDVMEDDDDDDEVNIFGVTTVVNISDRREEQCIKDLRTLLKQMSDEHAPDYVKKFVNQVLEEGDGPMGLLINERFVNIPLLISIPLLENLLSELSRAASKNPSYKFKYYVFICKLYKVDEATLTKKMKNKNKDMETIIWSNPEEEYFLDDALYSFEFSVQKDSDNGLTGEWEEDDCEMTPTRKVLIFEAEKLPQIVAKIKKQSSKC</sequence>
<dbReference type="OrthoDB" id="27543at2759"/>
<feature type="region of interest" description="Disordered" evidence="3">
    <location>
        <begin position="1"/>
        <end position="40"/>
    </location>
</feature>
<dbReference type="PANTHER" id="PTHR13261:SF0">
    <property type="entry name" value="BRCA2 AND CDKN1A-INTERACTING PROTEIN"/>
    <property type="match status" value="1"/>
</dbReference>
<evidence type="ECO:0000313" key="5">
    <source>
        <dbReference type="Proteomes" id="UP000479190"/>
    </source>
</evidence>
<dbReference type="InterPro" id="IPR025602">
    <property type="entry name" value="BCP1_family"/>
</dbReference>
<dbReference type="Proteomes" id="UP000479190">
    <property type="component" value="Unassembled WGS sequence"/>
</dbReference>
<evidence type="ECO:0000256" key="3">
    <source>
        <dbReference type="SAM" id="MobiDB-lite"/>
    </source>
</evidence>
<feature type="compositionally biased region" description="Acidic residues" evidence="3">
    <location>
        <begin position="10"/>
        <end position="40"/>
    </location>
</feature>
<accession>A0A6H5I9G8</accession>
<name>A0A6H5I9G8_9HYME</name>
<dbReference type="AlphaFoldDB" id="A0A6H5I9G8"/>
<evidence type="ECO:0000256" key="2">
    <source>
        <dbReference type="PIRNR" id="PIRNR028983"/>
    </source>
</evidence>
<evidence type="ECO:0000256" key="1">
    <source>
        <dbReference type="ARBA" id="ARBA00006781"/>
    </source>
</evidence>
<dbReference type="PANTHER" id="PTHR13261">
    <property type="entry name" value="BRCA2 AND CDKN1A INTERACTING PROTEIN"/>
    <property type="match status" value="1"/>
</dbReference>